<dbReference type="PANTHER" id="PTHR13832:SF354">
    <property type="entry name" value="GM14138P"/>
    <property type="match status" value="1"/>
</dbReference>
<dbReference type="PROSITE" id="PS01032">
    <property type="entry name" value="PPM_1"/>
    <property type="match status" value="1"/>
</dbReference>
<dbReference type="GO" id="GO:0005739">
    <property type="term" value="C:mitochondrion"/>
    <property type="evidence" value="ECO:0007669"/>
    <property type="project" value="TreeGrafter"/>
</dbReference>
<keyword evidence="1" id="KW-0479">Metal-binding</keyword>
<feature type="domain" description="PPM-type phosphatase" evidence="6">
    <location>
        <begin position="100"/>
        <end position="506"/>
    </location>
</feature>
<dbReference type="InterPro" id="IPR000222">
    <property type="entry name" value="PP2C_BS"/>
</dbReference>
<dbReference type="SUPFAM" id="SSF81606">
    <property type="entry name" value="PP2C-like"/>
    <property type="match status" value="1"/>
</dbReference>
<comment type="similarity">
    <text evidence="4">Belongs to the PP2C family.</text>
</comment>
<gene>
    <name evidence="8" type="primary">LOC105232297</name>
</gene>
<dbReference type="InParanoid" id="A0A6I9VJZ4"/>
<evidence type="ECO:0000259" key="6">
    <source>
        <dbReference type="PROSITE" id="PS51746"/>
    </source>
</evidence>
<accession>A0A6I9VJZ4</accession>
<dbReference type="GO" id="GO:0046872">
    <property type="term" value="F:metal ion binding"/>
    <property type="evidence" value="ECO:0007669"/>
    <property type="project" value="UniProtKB-KW"/>
</dbReference>
<dbReference type="CDD" id="cd00143">
    <property type="entry name" value="PP2Cc"/>
    <property type="match status" value="1"/>
</dbReference>
<dbReference type="GeneID" id="105232297"/>
<feature type="region of interest" description="Disordered" evidence="5">
    <location>
        <begin position="578"/>
        <end position="672"/>
    </location>
</feature>
<dbReference type="FunCoup" id="A0A6I9VJZ4">
    <property type="interactions" value="1141"/>
</dbReference>
<feature type="compositionally biased region" description="Polar residues" evidence="5">
    <location>
        <begin position="589"/>
        <end position="603"/>
    </location>
</feature>
<sequence length="672" mass="75251">MSNMFSITNIKNRFISVIAPDIPPLPSSHSHQLHRGNISGAPSNYQLRMAHQQKKPDKFAYARPPFLQLLTIDELRASADHNVRPIIVPRDITLLPWGTGYAECVNSGKSEWNEDQAAFARQVLSDPTHSHPDLPYTYYGIFDGHAGYGAALAASHQFHHILHEKLVDCLELLLPRDEDAANSKQDSSFPHPSHFQRRVSKDELIIGALESAFFNMDALIAQDRDRYRDAGGCTACVALFINGKLFVANAGDSRAVLSQRKSKCIEKNNATTGAITNADNGTGAQEVFAVPFSFDHTPETERLRLLTVARLKPHLMEKQYAAMEYAKRPHMKDLGQRILCRQGTMKGWTYKTLTRDDLRMPVVTGEGKRSRLLGTLGVTRGFGDHDLLAINTGTQIKPFLTPHPEVVIRDLSKIVSIPDENNEDGDYGILVMATDGLWDVSENDAVARTVFQTLDKYPTEKHRYTMVAQELVARARGKINDSGHWRLADSKAAATVDDISVIVIPVYQYYKEHVEWEKRCAQVLQERRAKVTQSATEACEDESLLVNGVTKAQVEVEHDDAEEEEEVVVEVNRQQAQATVELEEDASQKAESSGQTDPLSAHQSAEKDVKDLIEHELSAAISALDATESSEDDKKEAKESSVTTPEKTYKAQQPQQQQQHQHHRNRNRKDKR</sequence>
<dbReference type="PROSITE" id="PS51746">
    <property type="entry name" value="PPM_2"/>
    <property type="match status" value="1"/>
</dbReference>
<reference evidence="8" key="1">
    <citation type="submission" date="2025-08" db="UniProtKB">
        <authorList>
            <consortium name="RefSeq"/>
        </authorList>
    </citation>
    <scope>IDENTIFICATION</scope>
    <source>
        <tissue evidence="8">Adult</tissue>
    </source>
</reference>
<dbReference type="Proteomes" id="UP001652620">
    <property type="component" value="Unplaced"/>
</dbReference>
<dbReference type="AlphaFoldDB" id="A0A6I9VJZ4"/>
<evidence type="ECO:0000313" key="8">
    <source>
        <dbReference type="RefSeq" id="XP_011212250.2"/>
    </source>
</evidence>
<dbReference type="Gene3D" id="3.60.40.10">
    <property type="entry name" value="PPM-type phosphatase domain"/>
    <property type="match status" value="1"/>
</dbReference>
<keyword evidence="7" id="KW-1185">Reference proteome</keyword>
<proteinExistence type="inferred from homology"/>
<dbReference type="InterPro" id="IPR036457">
    <property type="entry name" value="PPM-type-like_dom_sf"/>
</dbReference>
<feature type="compositionally biased region" description="Basic residues" evidence="5">
    <location>
        <begin position="660"/>
        <end position="672"/>
    </location>
</feature>
<dbReference type="KEGG" id="bdr:105232297"/>
<protein>
    <submittedName>
        <fullName evidence="8">Protein phosphatase 1H isoform X1</fullName>
    </submittedName>
</protein>
<dbReference type="SMART" id="SM00332">
    <property type="entry name" value="PP2Cc"/>
    <property type="match status" value="1"/>
</dbReference>
<evidence type="ECO:0000256" key="3">
    <source>
        <dbReference type="ARBA" id="ARBA00022912"/>
    </source>
</evidence>
<dbReference type="InterPro" id="IPR015655">
    <property type="entry name" value="PP2C"/>
</dbReference>
<keyword evidence="2 4" id="KW-0378">Hydrolase</keyword>
<keyword evidence="3 4" id="KW-0904">Protein phosphatase</keyword>
<evidence type="ECO:0000313" key="7">
    <source>
        <dbReference type="Proteomes" id="UP001652620"/>
    </source>
</evidence>
<feature type="compositionally biased region" description="Basic and acidic residues" evidence="5">
    <location>
        <begin position="604"/>
        <end position="617"/>
    </location>
</feature>
<evidence type="ECO:0000256" key="1">
    <source>
        <dbReference type="ARBA" id="ARBA00022723"/>
    </source>
</evidence>
<dbReference type="PANTHER" id="PTHR13832">
    <property type="entry name" value="PROTEIN PHOSPHATASE 2C"/>
    <property type="match status" value="1"/>
</dbReference>
<dbReference type="OrthoDB" id="10264738at2759"/>
<evidence type="ECO:0000256" key="2">
    <source>
        <dbReference type="ARBA" id="ARBA00022801"/>
    </source>
</evidence>
<dbReference type="GO" id="GO:0004741">
    <property type="term" value="F:[pyruvate dehydrogenase (acetyl-transferring)]-phosphatase activity"/>
    <property type="evidence" value="ECO:0007669"/>
    <property type="project" value="TreeGrafter"/>
</dbReference>
<name>A0A6I9VJZ4_BACDO</name>
<evidence type="ECO:0000256" key="4">
    <source>
        <dbReference type="RuleBase" id="RU003465"/>
    </source>
</evidence>
<evidence type="ECO:0000256" key="5">
    <source>
        <dbReference type="SAM" id="MobiDB-lite"/>
    </source>
</evidence>
<organism evidence="7 8">
    <name type="scientific">Bactrocera dorsalis</name>
    <name type="common">Oriental fruit fly</name>
    <name type="synonym">Dacus dorsalis</name>
    <dbReference type="NCBI Taxonomy" id="27457"/>
    <lineage>
        <taxon>Eukaryota</taxon>
        <taxon>Metazoa</taxon>
        <taxon>Ecdysozoa</taxon>
        <taxon>Arthropoda</taxon>
        <taxon>Hexapoda</taxon>
        <taxon>Insecta</taxon>
        <taxon>Pterygota</taxon>
        <taxon>Neoptera</taxon>
        <taxon>Endopterygota</taxon>
        <taxon>Diptera</taxon>
        <taxon>Brachycera</taxon>
        <taxon>Muscomorpha</taxon>
        <taxon>Tephritoidea</taxon>
        <taxon>Tephritidae</taxon>
        <taxon>Bactrocera</taxon>
        <taxon>Bactrocera</taxon>
    </lineage>
</organism>
<dbReference type="InterPro" id="IPR001932">
    <property type="entry name" value="PPM-type_phosphatase-like_dom"/>
</dbReference>
<dbReference type="RefSeq" id="XP_011212250.2">
    <property type="nucleotide sequence ID" value="XM_011213948.4"/>
</dbReference>
<dbReference type="Pfam" id="PF00481">
    <property type="entry name" value="PP2C"/>
    <property type="match status" value="2"/>
</dbReference>